<protein>
    <submittedName>
        <fullName evidence="3">Conserved hypothetical membrane protein</fullName>
    </submittedName>
</protein>
<dbReference type="InterPro" id="IPR002048">
    <property type="entry name" value="EF_hand_dom"/>
</dbReference>
<keyword evidence="1" id="KW-0472">Membrane</keyword>
<accession>A1KAE5</accession>
<reference evidence="3 4" key="1">
    <citation type="journal article" date="2006" name="Nat. Biotechnol.">
        <title>Complete genome of the mutualistic, N2-fixing grass endophyte Azoarcus sp. strain BH72.</title>
        <authorList>
            <person name="Krause A."/>
            <person name="Ramakumar A."/>
            <person name="Bartels D."/>
            <person name="Battistoni F."/>
            <person name="Bekel T."/>
            <person name="Boch J."/>
            <person name="Boehm M."/>
            <person name="Friedrich F."/>
            <person name="Hurek T."/>
            <person name="Krause L."/>
            <person name="Linke B."/>
            <person name="McHardy A.C."/>
            <person name="Sarkar A."/>
            <person name="Schneiker S."/>
            <person name="Syed A.A."/>
            <person name="Thauer R."/>
            <person name="Vorhoelter F.-J."/>
            <person name="Weidner S."/>
            <person name="Puehler A."/>
            <person name="Reinhold-Hurek B."/>
            <person name="Kaiser O."/>
            <person name="Goesmann A."/>
        </authorList>
    </citation>
    <scope>NUCLEOTIDE SEQUENCE [LARGE SCALE GENOMIC DNA]</scope>
    <source>
        <strain evidence="3 4">BH72</strain>
    </source>
</reference>
<gene>
    <name evidence="3" type="ordered locus">azo3184</name>
</gene>
<feature type="domain" description="EF-hand" evidence="2">
    <location>
        <begin position="198"/>
        <end position="233"/>
    </location>
</feature>
<keyword evidence="4" id="KW-1185">Reference proteome</keyword>
<dbReference type="PROSITE" id="PS50222">
    <property type="entry name" value="EF_HAND_2"/>
    <property type="match status" value="1"/>
</dbReference>
<dbReference type="RefSeq" id="WP_011766909.1">
    <property type="nucleotide sequence ID" value="NC_008702.1"/>
</dbReference>
<dbReference type="EMBL" id="AM406670">
    <property type="protein sequence ID" value="CAL95801.1"/>
    <property type="molecule type" value="Genomic_DNA"/>
</dbReference>
<feature type="transmembrane region" description="Helical" evidence="1">
    <location>
        <begin position="275"/>
        <end position="294"/>
    </location>
</feature>
<dbReference type="GO" id="GO:0005509">
    <property type="term" value="F:calcium ion binding"/>
    <property type="evidence" value="ECO:0007669"/>
    <property type="project" value="InterPro"/>
</dbReference>
<dbReference type="AlphaFoldDB" id="A1KAE5"/>
<organism evidence="3 4">
    <name type="scientific">Azoarcus sp. (strain BH72)</name>
    <dbReference type="NCBI Taxonomy" id="418699"/>
    <lineage>
        <taxon>Bacteria</taxon>
        <taxon>Pseudomonadati</taxon>
        <taxon>Pseudomonadota</taxon>
        <taxon>Betaproteobacteria</taxon>
        <taxon>Rhodocyclales</taxon>
        <taxon>Zoogloeaceae</taxon>
        <taxon>Azoarcus</taxon>
    </lineage>
</organism>
<dbReference type="PROSITE" id="PS00018">
    <property type="entry name" value="EF_HAND_1"/>
    <property type="match status" value="1"/>
</dbReference>
<keyword evidence="1" id="KW-1133">Transmembrane helix</keyword>
<dbReference type="KEGG" id="azo:azo3184"/>
<evidence type="ECO:0000313" key="3">
    <source>
        <dbReference type="EMBL" id="CAL95801.1"/>
    </source>
</evidence>
<dbReference type="STRING" id="62928.azo3184"/>
<proteinExistence type="predicted"/>
<dbReference type="Proteomes" id="UP000002588">
    <property type="component" value="Chromosome"/>
</dbReference>
<name>A1KAE5_AZOSB</name>
<keyword evidence="1" id="KW-0812">Transmembrane</keyword>
<feature type="transmembrane region" description="Helical" evidence="1">
    <location>
        <begin position="34"/>
        <end position="50"/>
    </location>
</feature>
<evidence type="ECO:0000256" key="1">
    <source>
        <dbReference type="SAM" id="Phobius"/>
    </source>
</evidence>
<evidence type="ECO:0000259" key="2">
    <source>
        <dbReference type="PROSITE" id="PS50222"/>
    </source>
</evidence>
<evidence type="ECO:0000313" key="4">
    <source>
        <dbReference type="Proteomes" id="UP000002588"/>
    </source>
</evidence>
<dbReference type="InterPro" id="IPR018247">
    <property type="entry name" value="EF_Hand_1_Ca_BS"/>
</dbReference>
<dbReference type="HOGENOM" id="CLU_080155_0_0_4"/>
<sequence>MLVSLRRDRFNLSLPAIQAGLLALSLRGTSRWETLGTLALLLLTALFGWWRSIRHARLILDTPTSRVASAAQGYVELRGRGQPLAGLPVLSPLNGLPVLWYRLQTFHKQSDGKWRHERTDESEASFLLEDGSGSCAVDPEGAEMLIGRRDVVERGDTRYVQWCLLPHDRLYVLGEFTTLGSVAPDFDSAAQVRDLLADWKRDHKTLLQRFDTDGDGQIDLREWELARAQARREVDARVREVLAAPEAHLLRAPADGRLFLISDLDPGRIGRRYRLWAAFHLAAFLASAAALAWFSSAPLR</sequence>
<dbReference type="eggNOG" id="ENOG50310D6">
    <property type="taxonomic scope" value="Bacteria"/>
</dbReference>